<accession>A0A382WPK7</accession>
<organism evidence="1">
    <name type="scientific">marine metagenome</name>
    <dbReference type="NCBI Taxonomy" id="408172"/>
    <lineage>
        <taxon>unclassified sequences</taxon>
        <taxon>metagenomes</taxon>
        <taxon>ecological metagenomes</taxon>
    </lineage>
</organism>
<sequence>MKLTTFLLFYFLFFITVSSAFASHPPIHHELTVILDPSQSIAKFYDVVTIPKNIIKSITSFRLNKNSKIERIELSGNKISADGSSERFLKFDLPQSLEESLNRPLKLICIYTLPLPISDDNMETLFISGKDYFYPQPVMKDKKNY</sequence>
<feature type="non-terminal residue" evidence="1">
    <location>
        <position position="145"/>
    </location>
</feature>
<dbReference type="AlphaFoldDB" id="A0A382WPK7"/>
<evidence type="ECO:0000313" key="1">
    <source>
        <dbReference type="EMBL" id="SVD59991.1"/>
    </source>
</evidence>
<gene>
    <name evidence="1" type="ORF">METZ01_LOCUS412845</name>
</gene>
<name>A0A382WPK7_9ZZZZ</name>
<protein>
    <submittedName>
        <fullName evidence="1">Uncharacterized protein</fullName>
    </submittedName>
</protein>
<proteinExistence type="predicted"/>
<reference evidence="1" key="1">
    <citation type="submission" date="2018-05" db="EMBL/GenBank/DDBJ databases">
        <authorList>
            <person name="Lanie J.A."/>
            <person name="Ng W.-L."/>
            <person name="Kazmierczak K.M."/>
            <person name="Andrzejewski T.M."/>
            <person name="Davidsen T.M."/>
            <person name="Wayne K.J."/>
            <person name="Tettelin H."/>
            <person name="Glass J.I."/>
            <person name="Rusch D."/>
            <person name="Podicherti R."/>
            <person name="Tsui H.-C.T."/>
            <person name="Winkler M.E."/>
        </authorList>
    </citation>
    <scope>NUCLEOTIDE SEQUENCE</scope>
</reference>
<dbReference type="EMBL" id="UINC01161034">
    <property type="protein sequence ID" value="SVD59991.1"/>
    <property type="molecule type" value="Genomic_DNA"/>
</dbReference>